<dbReference type="EMBL" id="CAJNOR010007109">
    <property type="protein sequence ID" value="CAF1610909.1"/>
    <property type="molecule type" value="Genomic_DNA"/>
</dbReference>
<evidence type="ECO:0000256" key="1">
    <source>
        <dbReference type="SAM" id="MobiDB-lite"/>
    </source>
</evidence>
<dbReference type="AlphaFoldDB" id="A0A816BG04"/>
<name>A0A816BG04_ADIRI</name>
<evidence type="ECO:0000313" key="3">
    <source>
        <dbReference type="Proteomes" id="UP000663828"/>
    </source>
</evidence>
<proteinExistence type="predicted"/>
<accession>A0A816BG04</accession>
<feature type="region of interest" description="Disordered" evidence="1">
    <location>
        <begin position="1"/>
        <end position="32"/>
    </location>
</feature>
<organism evidence="2 3">
    <name type="scientific">Adineta ricciae</name>
    <name type="common">Rotifer</name>
    <dbReference type="NCBI Taxonomy" id="249248"/>
    <lineage>
        <taxon>Eukaryota</taxon>
        <taxon>Metazoa</taxon>
        <taxon>Spiralia</taxon>
        <taxon>Gnathifera</taxon>
        <taxon>Rotifera</taxon>
        <taxon>Eurotatoria</taxon>
        <taxon>Bdelloidea</taxon>
        <taxon>Adinetida</taxon>
        <taxon>Adinetidae</taxon>
        <taxon>Adineta</taxon>
    </lineage>
</organism>
<evidence type="ECO:0000313" key="2">
    <source>
        <dbReference type="EMBL" id="CAF1610909.1"/>
    </source>
</evidence>
<reference evidence="2" key="1">
    <citation type="submission" date="2021-02" db="EMBL/GenBank/DDBJ databases">
        <authorList>
            <person name="Nowell W R."/>
        </authorList>
    </citation>
    <scope>NUCLEOTIDE SEQUENCE</scope>
</reference>
<dbReference type="Proteomes" id="UP000663828">
    <property type="component" value="Unassembled WGS sequence"/>
</dbReference>
<feature type="compositionally biased region" description="Polar residues" evidence="1">
    <location>
        <begin position="1"/>
        <end position="24"/>
    </location>
</feature>
<comment type="caution">
    <text evidence="2">The sequence shown here is derived from an EMBL/GenBank/DDBJ whole genome shotgun (WGS) entry which is preliminary data.</text>
</comment>
<sequence length="67" mass="7567">MTNNNNPQSDNPTISIQSTSNHQIPTKFDDNAPTNIIDYRKDPVTARKLFDIRSHLLLNTTLDATEV</sequence>
<gene>
    <name evidence="2" type="ORF">XAT740_LOCUS48886</name>
</gene>
<protein>
    <submittedName>
        <fullName evidence="2">Uncharacterized protein</fullName>
    </submittedName>
</protein>
<keyword evidence="3" id="KW-1185">Reference proteome</keyword>